<evidence type="ECO:0000259" key="1">
    <source>
        <dbReference type="PROSITE" id="PS51411"/>
    </source>
</evidence>
<dbReference type="PROSITE" id="PS51411">
    <property type="entry name" value="PSP1_C"/>
    <property type="match status" value="1"/>
</dbReference>
<reference evidence="2" key="1">
    <citation type="submission" date="2020-10" db="EMBL/GenBank/DDBJ databases">
        <authorList>
            <person name="Gilroy R."/>
        </authorList>
    </citation>
    <scope>NUCLEOTIDE SEQUENCE</scope>
    <source>
        <strain evidence="2">11167</strain>
    </source>
</reference>
<comment type="caution">
    <text evidence="2">The sequence shown here is derived from an EMBL/GenBank/DDBJ whole genome shotgun (WGS) entry which is preliminary data.</text>
</comment>
<proteinExistence type="predicted"/>
<feature type="domain" description="PSP1 C-terminal" evidence="1">
    <location>
        <begin position="119"/>
        <end position="204"/>
    </location>
</feature>
<dbReference type="GO" id="GO:0005737">
    <property type="term" value="C:cytoplasm"/>
    <property type="evidence" value="ECO:0007669"/>
    <property type="project" value="TreeGrafter"/>
</dbReference>
<sequence length="342" mass="39249">MSKKKEKRLDETAYVYVVKNTSYNDITLLAWDSVLYAGTPVVYDTRYGYDLGFVVAPAPQSREPYREGDMNIHGACLHFGPTDGQEEVQDDPNAHQCDYCMGCQASYEPVKVRVNGNVDWIDHLATPAEMARWRENSAREERALIICREKVARHKLKMKLITAHFLLGENKVVFFFSADERVDFRELVKDLVGVFKMRIELRQVGVRDESRLVGGLSVCGRDYCCHSISDKMQPVSIKMAKEQNLSLNSMKISGPCGRLLCCLAYEYDYYVEEKGSMPSEGSRIRIDHELWRVSEVNILSRKVTLCASENRTLSIPFAEFYRLEDGHWAVNEDYLEELFSSE</sequence>
<dbReference type="PANTHER" id="PTHR43830:SF3">
    <property type="entry name" value="PROTEIN PSP1"/>
    <property type="match status" value="1"/>
</dbReference>
<dbReference type="InterPro" id="IPR047767">
    <property type="entry name" value="PSP1-like"/>
</dbReference>
<gene>
    <name evidence="2" type="ORF">IAC42_08880</name>
</gene>
<reference evidence="2" key="2">
    <citation type="journal article" date="2021" name="PeerJ">
        <title>Extensive microbial diversity within the chicken gut microbiome revealed by metagenomics and culture.</title>
        <authorList>
            <person name="Gilroy R."/>
            <person name="Ravi A."/>
            <person name="Getino M."/>
            <person name="Pursley I."/>
            <person name="Horton D.L."/>
            <person name="Alikhan N.F."/>
            <person name="Baker D."/>
            <person name="Gharbi K."/>
            <person name="Hall N."/>
            <person name="Watson M."/>
            <person name="Adriaenssens E.M."/>
            <person name="Foster-Nyarko E."/>
            <person name="Jarju S."/>
            <person name="Secka A."/>
            <person name="Antonio M."/>
            <person name="Oren A."/>
            <person name="Chaudhuri R.R."/>
            <person name="La Ragione R."/>
            <person name="Hildebrand F."/>
            <person name="Pallen M.J."/>
        </authorList>
    </citation>
    <scope>NUCLEOTIDE SEQUENCE</scope>
    <source>
        <strain evidence="2">11167</strain>
    </source>
</reference>
<organism evidence="2 3">
    <name type="scientific">Candidatus Aphodenecus pullistercoris</name>
    <dbReference type="NCBI Taxonomy" id="2840669"/>
    <lineage>
        <taxon>Bacteria</taxon>
        <taxon>Pseudomonadati</taxon>
        <taxon>Spirochaetota</taxon>
        <taxon>Spirochaetia</taxon>
        <taxon>Spirochaetales</taxon>
        <taxon>Candidatus Aphodenecus</taxon>
    </lineage>
</organism>
<evidence type="ECO:0000313" key="2">
    <source>
        <dbReference type="EMBL" id="MBO8443850.1"/>
    </source>
</evidence>
<dbReference type="NCBIfam" id="NF041131">
    <property type="entry name" value="RicT_YaaT_fam"/>
    <property type="match status" value="1"/>
</dbReference>
<evidence type="ECO:0000313" key="3">
    <source>
        <dbReference type="Proteomes" id="UP000823633"/>
    </source>
</evidence>
<protein>
    <recommendedName>
        <fullName evidence="1">PSP1 C-terminal domain-containing protein</fullName>
    </recommendedName>
</protein>
<dbReference type="AlphaFoldDB" id="A0A9D9H7E2"/>
<accession>A0A9D9H7E2</accession>
<name>A0A9D9H7E2_9SPIR</name>
<dbReference type="InterPro" id="IPR007557">
    <property type="entry name" value="PSP1_C"/>
</dbReference>
<dbReference type="Proteomes" id="UP000823633">
    <property type="component" value="Unassembled WGS sequence"/>
</dbReference>
<dbReference type="Pfam" id="PF04468">
    <property type="entry name" value="PSP1"/>
    <property type="match status" value="1"/>
</dbReference>
<dbReference type="PANTHER" id="PTHR43830">
    <property type="entry name" value="PROTEIN PSP1"/>
    <property type="match status" value="1"/>
</dbReference>
<dbReference type="EMBL" id="JADIMU010000061">
    <property type="protein sequence ID" value="MBO8443850.1"/>
    <property type="molecule type" value="Genomic_DNA"/>
</dbReference>